<dbReference type="InterPro" id="IPR035919">
    <property type="entry name" value="EAL_sf"/>
</dbReference>
<proteinExistence type="predicted"/>
<dbReference type="PROSITE" id="PS50883">
    <property type="entry name" value="EAL"/>
    <property type="match status" value="1"/>
</dbReference>
<feature type="non-terminal residue" evidence="2">
    <location>
        <position position="1"/>
    </location>
</feature>
<dbReference type="InterPro" id="IPR001633">
    <property type="entry name" value="EAL_dom"/>
</dbReference>
<dbReference type="GO" id="GO:0071111">
    <property type="term" value="F:cyclic-guanylate-specific phosphodiesterase activity"/>
    <property type="evidence" value="ECO:0007669"/>
    <property type="project" value="InterPro"/>
</dbReference>
<dbReference type="SUPFAM" id="SSF141868">
    <property type="entry name" value="EAL domain-like"/>
    <property type="match status" value="1"/>
</dbReference>
<feature type="domain" description="EAL" evidence="1">
    <location>
        <begin position="1"/>
        <end position="84"/>
    </location>
</feature>
<dbReference type="Gene3D" id="3.20.20.450">
    <property type="entry name" value="EAL domain"/>
    <property type="match status" value="1"/>
</dbReference>
<comment type="caution">
    <text evidence="2">The sequence shown here is derived from an EMBL/GenBank/DDBJ whole genome shotgun (WGS) entry which is preliminary data.</text>
</comment>
<dbReference type="PANTHER" id="PTHR33121:SF76">
    <property type="entry name" value="SIGNALING PROTEIN"/>
    <property type="match status" value="1"/>
</dbReference>
<dbReference type="Proteomes" id="UP000653002">
    <property type="component" value="Unassembled WGS sequence"/>
</dbReference>
<reference evidence="2" key="1">
    <citation type="submission" date="2020-01" db="EMBL/GenBank/DDBJ databases">
        <authorList>
            <person name="Richard D."/>
        </authorList>
    </citation>
    <scope>NUCLEOTIDE SEQUENCE</scope>
    <source>
        <strain evidence="2">JP541</strain>
    </source>
</reference>
<accession>A0A8I0L2G6</accession>
<dbReference type="PANTHER" id="PTHR33121">
    <property type="entry name" value="CYCLIC DI-GMP PHOSPHODIESTERASE PDEF"/>
    <property type="match status" value="1"/>
</dbReference>
<evidence type="ECO:0000259" key="1">
    <source>
        <dbReference type="PROSITE" id="PS50883"/>
    </source>
</evidence>
<dbReference type="AlphaFoldDB" id="A0A8I0L2G6"/>
<name>A0A8I0L2G6_XANCI</name>
<dbReference type="CDD" id="cd01948">
    <property type="entry name" value="EAL"/>
    <property type="match status" value="1"/>
</dbReference>
<dbReference type="InterPro" id="IPR050706">
    <property type="entry name" value="Cyclic-di-GMP_PDE-like"/>
</dbReference>
<protein>
    <submittedName>
        <fullName evidence="2">EAL domain-containing protein</fullName>
    </submittedName>
</protein>
<evidence type="ECO:0000313" key="2">
    <source>
        <dbReference type="EMBL" id="MBD4335439.1"/>
    </source>
</evidence>
<dbReference type="Pfam" id="PF00563">
    <property type="entry name" value="EAL"/>
    <property type="match status" value="1"/>
</dbReference>
<evidence type="ECO:0000313" key="3">
    <source>
        <dbReference type="Proteomes" id="UP000653002"/>
    </source>
</evidence>
<sequence length="84" mass="9101">ELSPRYIKIDISIVRGIDTDRDKQQIVSNIVAYAHARSMQLIAEGIETEAQLRTVIGLGVDLLQGYYLSRPAAVPAPIAPAAQA</sequence>
<gene>
    <name evidence="2" type="ORF">GUH15_04975</name>
</gene>
<dbReference type="EMBL" id="JAABFR010000194">
    <property type="protein sequence ID" value="MBD4335439.1"/>
    <property type="molecule type" value="Genomic_DNA"/>
</dbReference>
<feature type="non-terminal residue" evidence="2">
    <location>
        <position position="84"/>
    </location>
</feature>
<organism evidence="2 3">
    <name type="scientific">Xanthomonas citri pv. citri</name>
    <dbReference type="NCBI Taxonomy" id="611301"/>
    <lineage>
        <taxon>Bacteria</taxon>
        <taxon>Pseudomonadati</taxon>
        <taxon>Pseudomonadota</taxon>
        <taxon>Gammaproteobacteria</taxon>
        <taxon>Lysobacterales</taxon>
        <taxon>Lysobacteraceae</taxon>
        <taxon>Xanthomonas</taxon>
    </lineage>
</organism>